<dbReference type="Proteomes" id="UP001278766">
    <property type="component" value="Unassembled WGS sequence"/>
</dbReference>
<organism evidence="2 3">
    <name type="scientific">Chaetomium fimeti</name>
    <dbReference type="NCBI Taxonomy" id="1854472"/>
    <lineage>
        <taxon>Eukaryota</taxon>
        <taxon>Fungi</taxon>
        <taxon>Dikarya</taxon>
        <taxon>Ascomycota</taxon>
        <taxon>Pezizomycotina</taxon>
        <taxon>Sordariomycetes</taxon>
        <taxon>Sordariomycetidae</taxon>
        <taxon>Sordariales</taxon>
        <taxon>Chaetomiaceae</taxon>
        <taxon>Chaetomium</taxon>
    </lineage>
</organism>
<feature type="domain" description="Heterokaryon incompatibility" evidence="1">
    <location>
        <begin position="61"/>
        <end position="206"/>
    </location>
</feature>
<gene>
    <name evidence="2" type="ORF">B0H64DRAFT_434252</name>
</gene>
<evidence type="ECO:0000313" key="2">
    <source>
        <dbReference type="EMBL" id="KAK3292961.1"/>
    </source>
</evidence>
<proteinExistence type="predicted"/>
<dbReference type="Pfam" id="PF26639">
    <property type="entry name" value="Het-6_barrel"/>
    <property type="match status" value="1"/>
</dbReference>
<dbReference type="RefSeq" id="XP_062656475.1">
    <property type="nucleotide sequence ID" value="XM_062806080.1"/>
</dbReference>
<dbReference type="EMBL" id="JAUEPN010000006">
    <property type="protein sequence ID" value="KAK3292961.1"/>
    <property type="molecule type" value="Genomic_DNA"/>
</dbReference>
<dbReference type="Pfam" id="PF06985">
    <property type="entry name" value="HET"/>
    <property type="match status" value="1"/>
</dbReference>
<reference evidence="2" key="2">
    <citation type="submission" date="2023-06" db="EMBL/GenBank/DDBJ databases">
        <authorList>
            <consortium name="Lawrence Berkeley National Laboratory"/>
            <person name="Haridas S."/>
            <person name="Hensen N."/>
            <person name="Bonometti L."/>
            <person name="Westerberg I."/>
            <person name="Brannstrom I.O."/>
            <person name="Guillou S."/>
            <person name="Cros-Aarteil S."/>
            <person name="Calhoun S."/>
            <person name="Kuo A."/>
            <person name="Mondo S."/>
            <person name="Pangilinan J."/>
            <person name="Riley R."/>
            <person name="Labutti K."/>
            <person name="Andreopoulos B."/>
            <person name="Lipzen A."/>
            <person name="Chen C."/>
            <person name="Yanf M."/>
            <person name="Daum C."/>
            <person name="Ng V."/>
            <person name="Clum A."/>
            <person name="Steindorff A."/>
            <person name="Ohm R."/>
            <person name="Martin F."/>
            <person name="Silar P."/>
            <person name="Natvig D."/>
            <person name="Lalanne C."/>
            <person name="Gautier V."/>
            <person name="Ament-Velasquez S.L."/>
            <person name="Kruys A."/>
            <person name="Hutchinson M.I."/>
            <person name="Powell A.J."/>
            <person name="Barry K."/>
            <person name="Miller A.N."/>
            <person name="Grigoriev I.V."/>
            <person name="Debuchy R."/>
            <person name="Gladieux P."/>
            <person name="Thoren M.H."/>
            <person name="Johannesson H."/>
        </authorList>
    </citation>
    <scope>NUCLEOTIDE SEQUENCE</scope>
    <source>
        <strain evidence="2">CBS 168.71</strain>
    </source>
</reference>
<dbReference type="PANTHER" id="PTHR24148">
    <property type="entry name" value="ANKYRIN REPEAT DOMAIN-CONTAINING PROTEIN 39 HOMOLOG-RELATED"/>
    <property type="match status" value="1"/>
</dbReference>
<dbReference type="AlphaFoldDB" id="A0AAE0HAP7"/>
<evidence type="ECO:0000259" key="1">
    <source>
        <dbReference type="Pfam" id="PF06985"/>
    </source>
</evidence>
<dbReference type="InterPro" id="IPR052895">
    <property type="entry name" value="HetReg/Transcr_Mod"/>
</dbReference>
<name>A0AAE0HAP7_9PEZI</name>
<protein>
    <recommendedName>
        <fullName evidence="1">Heterokaryon incompatibility domain-containing protein</fullName>
    </recommendedName>
</protein>
<dbReference type="InterPro" id="IPR010730">
    <property type="entry name" value="HET"/>
</dbReference>
<reference evidence="2" key="1">
    <citation type="journal article" date="2023" name="Mol. Phylogenet. Evol.">
        <title>Genome-scale phylogeny and comparative genomics of the fungal order Sordariales.</title>
        <authorList>
            <person name="Hensen N."/>
            <person name="Bonometti L."/>
            <person name="Westerberg I."/>
            <person name="Brannstrom I.O."/>
            <person name="Guillou S."/>
            <person name="Cros-Aarteil S."/>
            <person name="Calhoun S."/>
            <person name="Haridas S."/>
            <person name="Kuo A."/>
            <person name="Mondo S."/>
            <person name="Pangilinan J."/>
            <person name="Riley R."/>
            <person name="LaButti K."/>
            <person name="Andreopoulos B."/>
            <person name="Lipzen A."/>
            <person name="Chen C."/>
            <person name="Yan M."/>
            <person name="Daum C."/>
            <person name="Ng V."/>
            <person name="Clum A."/>
            <person name="Steindorff A."/>
            <person name="Ohm R.A."/>
            <person name="Martin F."/>
            <person name="Silar P."/>
            <person name="Natvig D.O."/>
            <person name="Lalanne C."/>
            <person name="Gautier V."/>
            <person name="Ament-Velasquez S.L."/>
            <person name="Kruys A."/>
            <person name="Hutchinson M.I."/>
            <person name="Powell A.J."/>
            <person name="Barry K."/>
            <person name="Miller A.N."/>
            <person name="Grigoriev I.V."/>
            <person name="Debuchy R."/>
            <person name="Gladieux P."/>
            <person name="Hiltunen Thoren M."/>
            <person name="Johannesson H."/>
        </authorList>
    </citation>
    <scope>NUCLEOTIDE SEQUENCE</scope>
    <source>
        <strain evidence="2">CBS 168.71</strain>
    </source>
</reference>
<sequence>MQGLEIYPQATRNRERLYASVPLDHAKKQFRLLKLYKDPDGIRLRGRLIVQSLDSQKPFDGLSYTWDASWGLNHMELNQLPVWIPNTLYLALESLRYQFRTQSTNSRFTSVLWVDSICVNQDDPAERTAQLAILPDIHSRSSNVLVSLGLLNTVEVLPVKAIWGHAGAACPLDLEDIQPSVKEQSTVIEDFIWKNAPAFRGPWIIQQVALSRNVPLVFYRRVKPEPFTLCWDCFCHGFRRLRRALWKRSSPHLTLERKTIRIRRVADRRLMMHLDYIDCIRRFIRGARPGTLTLFEEALRMAATVVQATDPRNKVYSLLRMFPQSAGNNMVFNYNRSAATVLGDAVEYAINNTGCLGILSVAGLENAHHDPSLSGCPSWVPRFTAQPIQGVPTWKLPHPRLHRGTAYRSSRDLRVPEHVEVLQGSRLVLYGIPIDAVTLVGPLPDPVDQLKRRSAIAPAKVFLSAAKTCGRCSLCPEGVIEARPAPGWWGSGSEAVPTVVFASCFNPVYSPNMAPVPPKQAKCLPGDFVYLYRHHVTSTTSSWTTTSIQPCNTSGSDVHPQSAVPWHYSVNKPFEEAFWRAFVADFLLWKNNQKLFPFQAPPPEDARDWILHALHKNTPGQLVGNIHNVLWGGPGGHVDRLTPDGWSLVYHSMDSVVAGCPFVTAGGWLGFGPSCMKTGDVVVVLAGADVPLVIRRKDESGDFLLVGEAYVDGLMFGELFEHCPAFEDNDEEYGIRMQRFCFC</sequence>
<keyword evidence="3" id="KW-1185">Reference proteome</keyword>
<evidence type="ECO:0000313" key="3">
    <source>
        <dbReference type="Proteomes" id="UP001278766"/>
    </source>
</evidence>
<dbReference type="PANTHER" id="PTHR24148:SF64">
    <property type="entry name" value="HETEROKARYON INCOMPATIBILITY DOMAIN-CONTAINING PROTEIN"/>
    <property type="match status" value="1"/>
</dbReference>
<dbReference type="GeneID" id="87843028"/>
<comment type="caution">
    <text evidence="2">The sequence shown here is derived from an EMBL/GenBank/DDBJ whole genome shotgun (WGS) entry which is preliminary data.</text>
</comment>
<accession>A0AAE0HAP7</accession>